<feature type="transmembrane region" description="Helical" evidence="6">
    <location>
        <begin position="285"/>
        <end position="304"/>
    </location>
</feature>
<dbReference type="InterPro" id="IPR014227">
    <property type="entry name" value="YtvI-like"/>
</dbReference>
<feature type="transmembrane region" description="Helical" evidence="6">
    <location>
        <begin position="86"/>
        <end position="104"/>
    </location>
</feature>
<protein>
    <submittedName>
        <fullName evidence="7">Sporulation integral membrane protein YtvI</fullName>
    </submittedName>
</protein>
<evidence type="ECO:0000256" key="3">
    <source>
        <dbReference type="ARBA" id="ARBA00022692"/>
    </source>
</evidence>
<evidence type="ECO:0000313" key="8">
    <source>
        <dbReference type="Proteomes" id="UP000469125"/>
    </source>
</evidence>
<evidence type="ECO:0000256" key="4">
    <source>
        <dbReference type="ARBA" id="ARBA00022989"/>
    </source>
</evidence>
<dbReference type="GO" id="GO:0055085">
    <property type="term" value="P:transmembrane transport"/>
    <property type="evidence" value="ECO:0007669"/>
    <property type="project" value="TreeGrafter"/>
</dbReference>
<evidence type="ECO:0000256" key="5">
    <source>
        <dbReference type="ARBA" id="ARBA00023136"/>
    </source>
</evidence>
<keyword evidence="5 6" id="KW-0472">Membrane</keyword>
<dbReference type="GO" id="GO:0016020">
    <property type="term" value="C:membrane"/>
    <property type="evidence" value="ECO:0007669"/>
    <property type="project" value="UniProtKB-SubCell"/>
</dbReference>
<feature type="transmembrane region" description="Helical" evidence="6">
    <location>
        <begin position="342"/>
        <end position="362"/>
    </location>
</feature>
<comment type="subcellular location">
    <subcellularLocation>
        <location evidence="1">Membrane</location>
        <topology evidence="1">Multi-pass membrane protein</topology>
    </subcellularLocation>
</comment>
<evidence type="ECO:0000256" key="6">
    <source>
        <dbReference type="SAM" id="Phobius"/>
    </source>
</evidence>
<dbReference type="PANTHER" id="PTHR21716">
    <property type="entry name" value="TRANSMEMBRANE PROTEIN"/>
    <property type="match status" value="1"/>
</dbReference>
<feature type="transmembrane region" description="Helical" evidence="6">
    <location>
        <begin position="310"/>
        <end position="335"/>
    </location>
</feature>
<reference evidence="7 8" key="1">
    <citation type="submission" date="2019-11" db="EMBL/GenBank/DDBJ databases">
        <authorList>
            <person name="Li X."/>
        </authorList>
    </citation>
    <scope>NUCLEOTIDE SEQUENCE [LARGE SCALE GENOMIC DNA]</scope>
    <source>
        <strain evidence="7 8">L9</strain>
    </source>
</reference>
<dbReference type="AlphaFoldDB" id="A0A6N8FBZ3"/>
<dbReference type="InterPro" id="IPR002549">
    <property type="entry name" value="AI-2E-like"/>
</dbReference>
<dbReference type="Proteomes" id="UP000469125">
    <property type="component" value="Unassembled WGS sequence"/>
</dbReference>
<feature type="transmembrane region" description="Helical" evidence="6">
    <location>
        <begin position="63"/>
        <end position="80"/>
    </location>
</feature>
<feature type="transmembrane region" description="Helical" evidence="6">
    <location>
        <begin position="219"/>
        <end position="243"/>
    </location>
</feature>
<name>A0A6N8FBZ3_9BACI</name>
<comment type="caution">
    <text evidence="7">The sequence shown here is derived from an EMBL/GenBank/DDBJ whole genome shotgun (WGS) entry which is preliminary data.</text>
</comment>
<sequence>MPSLHVYTMQMVYAFLPTKQKHVFFIHGGTSKFPNVIISKTIENYSSNLKWGYFMYKQVSNQILRCVMIIAIILGCYFLFVYTIPFTYPFLIAIGVSFLINPLVTLLEEKGRVPRTLATFIVIIFIFFILIGIIFLIISEIIQGTIYLADMIPTYFQSFISIIEEFVYTKLLPLYETITSYFNTLHPAQQETISDKIQQFLNNITTTGTTLLQSFFLNIPTVILVLPNSVTIILFIILATFFITKDWNSLKEHIHRSISQKAMDFFKNISIHFKRAFAGYLKAQSILISITTCIILIGLMILQVEHALTITFIAAIFDILPFIGTGMIFIPWIIYSFVTANYAMTISLSILFGIIIVVRQILEPKVLSDSIGVNPLFGLFILFICIQIWGVMGILFAPIVMISFYVLIQSGAFLRIWSFIKG</sequence>
<comment type="similarity">
    <text evidence="2">Belongs to the autoinducer-2 exporter (AI-2E) (TC 2.A.86) family.</text>
</comment>
<dbReference type="Pfam" id="PF01594">
    <property type="entry name" value="AI-2E_transport"/>
    <property type="match status" value="1"/>
</dbReference>
<evidence type="ECO:0000256" key="2">
    <source>
        <dbReference type="ARBA" id="ARBA00009773"/>
    </source>
</evidence>
<accession>A0A6N8FBZ3</accession>
<dbReference type="PANTHER" id="PTHR21716:SF68">
    <property type="entry name" value="TRANSPORT PROTEIN YTVI-RELATED"/>
    <property type="match status" value="1"/>
</dbReference>
<evidence type="ECO:0000256" key="1">
    <source>
        <dbReference type="ARBA" id="ARBA00004141"/>
    </source>
</evidence>
<dbReference type="EMBL" id="WOCA01000001">
    <property type="protein sequence ID" value="MUK86875.1"/>
    <property type="molecule type" value="Genomic_DNA"/>
</dbReference>
<evidence type="ECO:0000313" key="7">
    <source>
        <dbReference type="EMBL" id="MUK86875.1"/>
    </source>
</evidence>
<keyword evidence="8" id="KW-1185">Reference proteome</keyword>
<organism evidence="7 8">
    <name type="scientific">Ornithinibacillus caprae</name>
    <dbReference type="NCBI Taxonomy" id="2678566"/>
    <lineage>
        <taxon>Bacteria</taxon>
        <taxon>Bacillati</taxon>
        <taxon>Bacillota</taxon>
        <taxon>Bacilli</taxon>
        <taxon>Bacillales</taxon>
        <taxon>Bacillaceae</taxon>
        <taxon>Ornithinibacillus</taxon>
    </lineage>
</organism>
<feature type="transmembrane region" description="Helical" evidence="6">
    <location>
        <begin position="377"/>
        <end position="408"/>
    </location>
</feature>
<gene>
    <name evidence="7" type="primary">ytvI</name>
    <name evidence="7" type="ORF">GMD78_00470</name>
</gene>
<proteinExistence type="inferred from homology"/>
<keyword evidence="3 6" id="KW-0812">Transmembrane</keyword>
<feature type="transmembrane region" description="Helical" evidence="6">
    <location>
        <begin position="116"/>
        <end position="138"/>
    </location>
</feature>
<keyword evidence="4 6" id="KW-1133">Transmembrane helix</keyword>
<dbReference type="NCBIfam" id="TIGR02872">
    <property type="entry name" value="spore_ytvI"/>
    <property type="match status" value="1"/>
</dbReference>